<dbReference type="EMBL" id="WQKZ01000001">
    <property type="protein sequence ID" value="MVN75328.1"/>
    <property type="molecule type" value="Genomic_DNA"/>
</dbReference>
<sequence>MWRRLGWWLGVALGLLNVVVALHAWRFTHFSAEAGPRTVHAERLPTTQKIWLLLTGFRNPKPVGVGVPAFPVENVALRSPNGTLAAWYGAVPQARGTVVLCHGYTSDKSRLRPEAAYFRQLGYAVLLLDFSGNGASEGYQTTIGYREAADVVAASRWAQARLPGAPLVLYGVSMGAVAIMRAESELGLRPAANILACPYGSMLQTARNRFTAMGLPPFPLANLLVLWGGLENNYWAFGLKAEEYARHIATPTLLLWGTADRRVTRAETNAIFAHLAGPKQRLNFVGAGHEPYWHRQPAAWRRVIAGFLCMKLR</sequence>
<dbReference type="Pfam" id="PF12146">
    <property type="entry name" value="Hydrolase_4"/>
    <property type="match status" value="1"/>
</dbReference>
<keyword evidence="2" id="KW-0378">Hydrolase</keyword>
<dbReference type="InterPro" id="IPR029058">
    <property type="entry name" value="AB_hydrolase_fold"/>
</dbReference>
<name>A0A7K1TAA0_9BACT</name>
<keyword evidence="3" id="KW-1185">Reference proteome</keyword>
<evidence type="ECO:0000313" key="2">
    <source>
        <dbReference type="EMBL" id="MVN75328.1"/>
    </source>
</evidence>
<comment type="caution">
    <text evidence="2">The sequence shown here is derived from an EMBL/GenBank/DDBJ whole genome shotgun (WGS) entry which is preliminary data.</text>
</comment>
<dbReference type="SUPFAM" id="SSF53474">
    <property type="entry name" value="alpha/beta-Hydrolases"/>
    <property type="match status" value="1"/>
</dbReference>
<dbReference type="PANTHER" id="PTHR12277">
    <property type="entry name" value="ALPHA/BETA HYDROLASE DOMAIN-CONTAINING PROTEIN"/>
    <property type="match status" value="1"/>
</dbReference>
<protein>
    <submittedName>
        <fullName evidence="2">Alpha/beta fold hydrolase</fullName>
    </submittedName>
</protein>
<dbReference type="Gene3D" id="3.40.50.1820">
    <property type="entry name" value="alpha/beta hydrolase"/>
    <property type="match status" value="1"/>
</dbReference>
<accession>A0A7K1TAA0</accession>
<dbReference type="PANTHER" id="PTHR12277:SF79">
    <property type="entry name" value="XAA-PRO DIPEPTIDYL-PEPTIDASE-RELATED"/>
    <property type="match status" value="1"/>
</dbReference>
<dbReference type="Proteomes" id="UP000441336">
    <property type="component" value="Unassembled WGS sequence"/>
</dbReference>
<reference evidence="2 3" key="1">
    <citation type="submission" date="2019-12" db="EMBL/GenBank/DDBJ databases">
        <title>Hymenobacter sp. HMF4947 Genome sequencing and assembly.</title>
        <authorList>
            <person name="Kang H."/>
            <person name="Cha I."/>
            <person name="Kim H."/>
            <person name="Joh K."/>
        </authorList>
    </citation>
    <scope>NUCLEOTIDE SEQUENCE [LARGE SCALE GENOMIC DNA]</scope>
    <source>
        <strain evidence="2 3">HMF4947</strain>
    </source>
</reference>
<proteinExistence type="predicted"/>
<evidence type="ECO:0000313" key="3">
    <source>
        <dbReference type="Proteomes" id="UP000441336"/>
    </source>
</evidence>
<dbReference type="AlphaFoldDB" id="A0A7K1TAA0"/>
<organism evidence="2 3">
    <name type="scientific">Hymenobacter ginkgonis</name>
    <dbReference type="NCBI Taxonomy" id="2682976"/>
    <lineage>
        <taxon>Bacteria</taxon>
        <taxon>Pseudomonadati</taxon>
        <taxon>Bacteroidota</taxon>
        <taxon>Cytophagia</taxon>
        <taxon>Cytophagales</taxon>
        <taxon>Hymenobacteraceae</taxon>
        <taxon>Hymenobacter</taxon>
    </lineage>
</organism>
<dbReference type="GO" id="GO:0016787">
    <property type="term" value="F:hydrolase activity"/>
    <property type="evidence" value="ECO:0007669"/>
    <property type="project" value="UniProtKB-KW"/>
</dbReference>
<feature type="domain" description="Serine aminopeptidase S33" evidence="1">
    <location>
        <begin position="93"/>
        <end position="199"/>
    </location>
</feature>
<dbReference type="RefSeq" id="WP_157562077.1">
    <property type="nucleotide sequence ID" value="NZ_WQKZ01000001.1"/>
</dbReference>
<evidence type="ECO:0000259" key="1">
    <source>
        <dbReference type="Pfam" id="PF12146"/>
    </source>
</evidence>
<gene>
    <name evidence="2" type="ORF">GO988_03220</name>
</gene>
<dbReference type="InterPro" id="IPR022742">
    <property type="entry name" value="Hydrolase_4"/>
</dbReference>